<dbReference type="eggNOG" id="COG4641">
    <property type="taxonomic scope" value="Bacteria"/>
</dbReference>
<evidence type="ECO:0000259" key="1">
    <source>
        <dbReference type="Pfam" id="PF13524"/>
    </source>
</evidence>
<accession>C0QUL7</accession>
<proteinExistence type="predicted"/>
<dbReference type="AlphaFoldDB" id="C0QUL7"/>
<dbReference type="RefSeq" id="WP_012676883.1">
    <property type="nucleotide sequence ID" value="NC_012440.1"/>
</dbReference>
<dbReference type="HOGENOM" id="CLU_675743_0_0_0"/>
<dbReference type="InterPro" id="IPR055259">
    <property type="entry name" value="YkvP/CgeB_Glyco_trans-like"/>
</dbReference>
<sequence>MKPRVVFIKTPDPRGITDSIIEGLSKTIAARDFEVKVITPTKDNIQDLVNELMEFKPLFTFDLNLDGLIYAEQDGKKVPLADIVGNIHITWFLDDPMLHYAKIKPVISSNQILYLTIDVEHSQWLGSMGKNVAFLAPGIFPTNFPPPVQEKEFDVAFIGPVTDPTIIENGWKERFDEHIYGFAVELGRMIYRNPDMPIRYASGYLLSQFNPQFQQAIINFQQEKDQEFMAFLSEIGIYAMNLRRWNILESIEDFDINVLGPVNGEVKENIIVYEDVVKEKDVISFLSKTKITLLSQPPFLPSGLGYTTFNAVACNTLTMIEEKLSAKSFYQADKEIVTYHPIDSVEIEGKIAYYLEENPMEREAIAKAGRDRTFKDHTIINRGEFLANIMKDLIKQASKPEESEEKVPDKDQIN</sequence>
<dbReference type="KEGG" id="pmx:PERMA_0593"/>
<dbReference type="Pfam" id="PF13524">
    <property type="entry name" value="Glyco_trans_1_2"/>
    <property type="match status" value="1"/>
</dbReference>
<organism evidence="2 3">
    <name type="scientific">Persephonella marina (strain DSM 14350 / EX-H1)</name>
    <dbReference type="NCBI Taxonomy" id="123214"/>
    <lineage>
        <taxon>Bacteria</taxon>
        <taxon>Pseudomonadati</taxon>
        <taxon>Aquificota</taxon>
        <taxon>Aquificia</taxon>
        <taxon>Aquificales</taxon>
        <taxon>Hydrogenothermaceae</taxon>
        <taxon>Persephonella</taxon>
    </lineage>
</organism>
<dbReference type="Proteomes" id="UP000001366">
    <property type="component" value="Chromosome"/>
</dbReference>
<evidence type="ECO:0000313" key="3">
    <source>
        <dbReference type="Proteomes" id="UP000001366"/>
    </source>
</evidence>
<name>C0QUL7_PERMH</name>
<feature type="domain" description="Spore protein YkvP/CgeB glycosyl transferase-like" evidence="1">
    <location>
        <begin position="244"/>
        <end position="386"/>
    </location>
</feature>
<dbReference type="EMBL" id="CP001230">
    <property type="protein sequence ID" value="ACO04646.1"/>
    <property type="molecule type" value="Genomic_DNA"/>
</dbReference>
<dbReference type="PaxDb" id="123214-PERMA_0593"/>
<evidence type="ECO:0000313" key="2">
    <source>
        <dbReference type="EMBL" id="ACO04646.1"/>
    </source>
</evidence>
<gene>
    <name evidence="2" type="ordered locus">PERMA_0593</name>
</gene>
<dbReference type="OrthoDB" id="9259at2"/>
<dbReference type="STRING" id="123214.PERMA_0593"/>
<protein>
    <recommendedName>
        <fullName evidence="1">Spore protein YkvP/CgeB glycosyl transferase-like domain-containing protein</fullName>
    </recommendedName>
</protein>
<reference evidence="2 3" key="1">
    <citation type="journal article" date="2009" name="J. Bacteriol.">
        <title>Complete and draft genome sequences of six members of the Aquificales.</title>
        <authorList>
            <person name="Reysenbach A.L."/>
            <person name="Hamamura N."/>
            <person name="Podar M."/>
            <person name="Griffiths E."/>
            <person name="Ferreira S."/>
            <person name="Hochstein R."/>
            <person name="Heidelberg J."/>
            <person name="Johnson J."/>
            <person name="Mead D."/>
            <person name="Pohorille A."/>
            <person name="Sarmiento M."/>
            <person name="Schweighofer K."/>
            <person name="Seshadri R."/>
            <person name="Voytek M.A."/>
        </authorList>
    </citation>
    <scope>NUCLEOTIDE SEQUENCE [LARGE SCALE GENOMIC DNA]</scope>
    <source>
        <strain evidence="3">DSM 14350 / EX-H1</strain>
    </source>
</reference>
<keyword evidence="3" id="KW-1185">Reference proteome</keyword>